<evidence type="ECO:0000256" key="2">
    <source>
        <dbReference type="ARBA" id="ARBA00022642"/>
    </source>
</evidence>
<feature type="domain" description="Isochorismatase-like" evidence="8">
    <location>
        <begin position="4"/>
        <end position="175"/>
    </location>
</feature>
<keyword evidence="10" id="KW-1185">Reference proteome</keyword>
<organism evidence="9 10">
    <name type="scientific">Hominilimicola fabiformis</name>
    <dbReference type="NCBI Taxonomy" id="2885356"/>
    <lineage>
        <taxon>Bacteria</taxon>
        <taxon>Bacillati</taxon>
        <taxon>Bacillota</taxon>
        <taxon>Clostridia</taxon>
        <taxon>Eubacteriales</taxon>
        <taxon>Oscillospiraceae</taxon>
        <taxon>Hominilimicola</taxon>
    </lineage>
</organism>
<evidence type="ECO:0000256" key="6">
    <source>
        <dbReference type="ARBA" id="ARBA00039017"/>
    </source>
</evidence>
<dbReference type="PANTHER" id="PTHR11080">
    <property type="entry name" value="PYRAZINAMIDASE/NICOTINAMIDASE"/>
    <property type="match status" value="1"/>
</dbReference>
<comment type="caution">
    <text evidence="9">The sequence shown here is derived from an EMBL/GenBank/DDBJ whole genome shotgun (WGS) entry which is preliminary data.</text>
</comment>
<evidence type="ECO:0000256" key="4">
    <source>
        <dbReference type="ARBA" id="ARBA00022801"/>
    </source>
</evidence>
<sequence>MEKILVVVDMQNDFIDGSLGTEEARNIVEPVCEKIKKFDGVIFLTLDTHSDDYLETLEGRHLPVEHCIANTEGWLINSFIRNALKSKNYAFIEKEIFGSMKLVDKIAKILDKGVKGSIEIVGLCSDICVISNALMLRSAFPDTEITVDASCCAGVTPEKHKAAMEVMKSCQINVIGE</sequence>
<keyword evidence="2" id="KW-0662">Pyridine nucleotide biosynthesis</keyword>
<evidence type="ECO:0000256" key="3">
    <source>
        <dbReference type="ARBA" id="ARBA00022723"/>
    </source>
</evidence>
<dbReference type="EC" id="3.5.1.19" evidence="6"/>
<name>A0AAE3E0E5_9FIRM</name>
<comment type="pathway">
    <text evidence="5">Cofactor biosynthesis; nicotinate biosynthesis; nicotinate from nicotinamide: step 1/1.</text>
</comment>
<dbReference type="CDD" id="cd00431">
    <property type="entry name" value="cysteine_hydrolases"/>
    <property type="match status" value="1"/>
</dbReference>
<keyword evidence="3" id="KW-0479">Metal-binding</keyword>
<proteinExistence type="inferred from homology"/>
<dbReference type="PANTHER" id="PTHR11080:SF2">
    <property type="entry name" value="LD05707P"/>
    <property type="match status" value="1"/>
</dbReference>
<evidence type="ECO:0000256" key="5">
    <source>
        <dbReference type="ARBA" id="ARBA00037900"/>
    </source>
</evidence>
<dbReference type="GO" id="GO:0046872">
    <property type="term" value="F:metal ion binding"/>
    <property type="evidence" value="ECO:0007669"/>
    <property type="project" value="UniProtKB-KW"/>
</dbReference>
<comment type="similarity">
    <text evidence="1">Belongs to the isochorismatase family.</text>
</comment>
<dbReference type="GO" id="GO:0008936">
    <property type="term" value="F:nicotinamidase activity"/>
    <property type="evidence" value="ECO:0007669"/>
    <property type="project" value="UniProtKB-EC"/>
</dbReference>
<dbReference type="InterPro" id="IPR036380">
    <property type="entry name" value="Isochorismatase-like_sf"/>
</dbReference>
<dbReference type="InterPro" id="IPR052347">
    <property type="entry name" value="Isochorismatase_Nicotinamidase"/>
</dbReference>
<dbReference type="InterPro" id="IPR000868">
    <property type="entry name" value="Isochorismatase-like_dom"/>
</dbReference>
<evidence type="ECO:0000256" key="1">
    <source>
        <dbReference type="ARBA" id="ARBA00006336"/>
    </source>
</evidence>
<dbReference type="GO" id="GO:0019363">
    <property type="term" value="P:pyridine nucleotide biosynthetic process"/>
    <property type="evidence" value="ECO:0007669"/>
    <property type="project" value="UniProtKB-KW"/>
</dbReference>
<evidence type="ECO:0000313" key="9">
    <source>
        <dbReference type="EMBL" id="MCC2211211.1"/>
    </source>
</evidence>
<evidence type="ECO:0000256" key="7">
    <source>
        <dbReference type="ARBA" id="ARBA00043224"/>
    </source>
</evidence>
<gene>
    <name evidence="9" type="ORF">LKE05_10480</name>
</gene>
<dbReference type="RefSeq" id="WP_308456824.1">
    <property type="nucleotide sequence ID" value="NZ_JAJEQM010000014.1"/>
</dbReference>
<dbReference type="Pfam" id="PF00857">
    <property type="entry name" value="Isochorismatase"/>
    <property type="match status" value="1"/>
</dbReference>
<dbReference type="SUPFAM" id="SSF52499">
    <property type="entry name" value="Isochorismatase-like hydrolases"/>
    <property type="match status" value="1"/>
</dbReference>
<reference evidence="9 10" key="1">
    <citation type="submission" date="2021-10" db="EMBL/GenBank/DDBJ databases">
        <title>Anaerobic single-cell dispensing facilitates the cultivation of human gut bacteria.</title>
        <authorList>
            <person name="Afrizal A."/>
        </authorList>
    </citation>
    <scope>NUCLEOTIDE SEQUENCE [LARGE SCALE GENOMIC DNA]</scope>
    <source>
        <strain evidence="9 10">CLA-AA-H232</strain>
    </source>
</reference>
<evidence type="ECO:0000259" key="8">
    <source>
        <dbReference type="Pfam" id="PF00857"/>
    </source>
</evidence>
<keyword evidence="4 9" id="KW-0378">Hydrolase</keyword>
<evidence type="ECO:0000313" key="10">
    <source>
        <dbReference type="Proteomes" id="UP001198242"/>
    </source>
</evidence>
<dbReference type="Proteomes" id="UP001198242">
    <property type="component" value="Unassembled WGS sequence"/>
</dbReference>
<dbReference type="Gene3D" id="3.40.50.850">
    <property type="entry name" value="Isochorismatase-like"/>
    <property type="match status" value="1"/>
</dbReference>
<dbReference type="AlphaFoldDB" id="A0AAE3E0E5"/>
<protein>
    <recommendedName>
        <fullName evidence="6">nicotinamidase</fullName>
        <ecNumber evidence="6">3.5.1.19</ecNumber>
    </recommendedName>
    <alternativeName>
        <fullName evidence="7">Nicotinamide deamidase</fullName>
    </alternativeName>
</protein>
<accession>A0AAE3E0E5</accession>
<dbReference type="EMBL" id="JAJEQM010000014">
    <property type="protein sequence ID" value="MCC2211211.1"/>
    <property type="molecule type" value="Genomic_DNA"/>
</dbReference>